<sequence>MALEWSKRRQNNMERVDVQLQAELQRLVGYRAQELITKSGRYVRHHAPLNVEKWSLIPIDITDKIINIIYDNIETLSLCKRMMDRGECPLMVVFDPHKGDLLVQDFVADDRSIALSYGPCEEVMRPRHISMFISSHSPFTLLSLFGDVLLTGKGGRIV</sequence>
<gene>
    <name evidence="1" type="primary">ATXR6</name>
    <name evidence="1" type="ORF">KSP39_PZI000859</name>
</gene>
<dbReference type="EMBL" id="JBBWWQ010000001">
    <property type="protein sequence ID" value="KAK8957235.1"/>
    <property type="molecule type" value="Genomic_DNA"/>
</dbReference>
<comment type="caution">
    <text evidence="1">The sequence shown here is derived from an EMBL/GenBank/DDBJ whole genome shotgun (WGS) entry which is preliminary data.</text>
</comment>
<evidence type="ECO:0000313" key="2">
    <source>
        <dbReference type="Proteomes" id="UP001418222"/>
    </source>
</evidence>
<keyword evidence="2" id="KW-1185">Reference proteome</keyword>
<reference evidence="1 2" key="1">
    <citation type="journal article" date="2022" name="Nat. Plants">
        <title>Genomes of leafy and leafless Platanthera orchids illuminate the evolution of mycoheterotrophy.</title>
        <authorList>
            <person name="Li M.H."/>
            <person name="Liu K.W."/>
            <person name="Li Z."/>
            <person name="Lu H.C."/>
            <person name="Ye Q.L."/>
            <person name="Zhang D."/>
            <person name="Wang J.Y."/>
            <person name="Li Y.F."/>
            <person name="Zhong Z.M."/>
            <person name="Liu X."/>
            <person name="Yu X."/>
            <person name="Liu D.K."/>
            <person name="Tu X.D."/>
            <person name="Liu B."/>
            <person name="Hao Y."/>
            <person name="Liao X.Y."/>
            <person name="Jiang Y.T."/>
            <person name="Sun W.H."/>
            <person name="Chen J."/>
            <person name="Chen Y.Q."/>
            <person name="Ai Y."/>
            <person name="Zhai J.W."/>
            <person name="Wu S.S."/>
            <person name="Zhou Z."/>
            <person name="Hsiao Y.Y."/>
            <person name="Wu W.L."/>
            <person name="Chen Y.Y."/>
            <person name="Lin Y.F."/>
            <person name="Hsu J.L."/>
            <person name="Li C.Y."/>
            <person name="Wang Z.W."/>
            <person name="Zhao X."/>
            <person name="Zhong W.Y."/>
            <person name="Ma X.K."/>
            <person name="Ma L."/>
            <person name="Huang J."/>
            <person name="Chen G.Z."/>
            <person name="Huang M.Z."/>
            <person name="Huang L."/>
            <person name="Peng D.H."/>
            <person name="Luo Y.B."/>
            <person name="Zou S.Q."/>
            <person name="Chen S.P."/>
            <person name="Lan S."/>
            <person name="Tsai W.C."/>
            <person name="Van de Peer Y."/>
            <person name="Liu Z.J."/>
        </authorList>
    </citation>
    <scope>NUCLEOTIDE SEQUENCE [LARGE SCALE GENOMIC DNA]</scope>
    <source>
        <strain evidence="1">Lor287</strain>
    </source>
</reference>
<organism evidence="1 2">
    <name type="scientific">Platanthera zijinensis</name>
    <dbReference type="NCBI Taxonomy" id="2320716"/>
    <lineage>
        <taxon>Eukaryota</taxon>
        <taxon>Viridiplantae</taxon>
        <taxon>Streptophyta</taxon>
        <taxon>Embryophyta</taxon>
        <taxon>Tracheophyta</taxon>
        <taxon>Spermatophyta</taxon>
        <taxon>Magnoliopsida</taxon>
        <taxon>Liliopsida</taxon>
        <taxon>Asparagales</taxon>
        <taxon>Orchidaceae</taxon>
        <taxon>Orchidoideae</taxon>
        <taxon>Orchideae</taxon>
        <taxon>Orchidinae</taxon>
        <taxon>Platanthera</taxon>
    </lineage>
</organism>
<accession>A0AAP0C3W9</accession>
<dbReference type="AlphaFoldDB" id="A0AAP0C3W9"/>
<dbReference type="Proteomes" id="UP001418222">
    <property type="component" value="Unassembled WGS sequence"/>
</dbReference>
<name>A0AAP0C3W9_9ASPA</name>
<protein>
    <submittedName>
        <fullName evidence="1">Histone-lysine N-methyltransferase ATXR6</fullName>
    </submittedName>
</protein>
<proteinExistence type="predicted"/>
<evidence type="ECO:0000313" key="1">
    <source>
        <dbReference type="EMBL" id="KAK8957235.1"/>
    </source>
</evidence>